<feature type="chain" id="PRO_5021457794" description="Secreted protein" evidence="1">
    <location>
        <begin position="22"/>
        <end position="84"/>
    </location>
</feature>
<dbReference type="EMBL" id="SRLO01006051">
    <property type="protein sequence ID" value="TNN29109.1"/>
    <property type="molecule type" value="Genomic_DNA"/>
</dbReference>
<proteinExistence type="predicted"/>
<organism evidence="2 3">
    <name type="scientific">Liparis tanakae</name>
    <name type="common">Tanaka's snailfish</name>
    <dbReference type="NCBI Taxonomy" id="230148"/>
    <lineage>
        <taxon>Eukaryota</taxon>
        <taxon>Metazoa</taxon>
        <taxon>Chordata</taxon>
        <taxon>Craniata</taxon>
        <taxon>Vertebrata</taxon>
        <taxon>Euteleostomi</taxon>
        <taxon>Actinopterygii</taxon>
        <taxon>Neopterygii</taxon>
        <taxon>Teleostei</taxon>
        <taxon>Neoteleostei</taxon>
        <taxon>Acanthomorphata</taxon>
        <taxon>Eupercaria</taxon>
        <taxon>Perciformes</taxon>
        <taxon>Cottioidei</taxon>
        <taxon>Cottales</taxon>
        <taxon>Liparidae</taxon>
        <taxon>Liparis</taxon>
    </lineage>
</organism>
<sequence length="84" mass="9747">MSALFLKRHFLLLCWRWLRDHLDHPAPHPAGSSTVTHHRRFRLSLLCWRHQDQVLLSLRPHDPNPPQAAAVSRWLAGGLLVFTS</sequence>
<dbReference type="Proteomes" id="UP000314294">
    <property type="component" value="Unassembled WGS sequence"/>
</dbReference>
<protein>
    <recommendedName>
        <fullName evidence="4">Secreted protein</fullName>
    </recommendedName>
</protein>
<evidence type="ECO:0000313" key="2">
    <source>
        <dbReference type="EMBL" id="TNN29109.1"/>
    </source>
</evidence>
<name>A0A4Z2EJX4_9TELE</name>
<comment type="caution">
    <text evidence="2">The sequence shown here is derived from an EMBL/GenBank/DDBJ whole genome shotgun (WGS) entry which is preliminary data.</text>
</comment>
<evidence type="ECO:0008006" key="4">
    <source>
        <dbReference type="Google" id="ProtNLM"/>
    </source>
</evidence>
<keyword evidence="3" id="KW-1185">Reference proteome</keyword>
<dbReference type="AlphaFoldDB" id="A0A4Z2EJX4"/>
<keyword evidence="1" id="KW-0732">Signal</keyword>
<accession>A0A4Z2EJX4</accession>
<evidence type="ECO:0000313" key="3">
    <source>
        <dbReference type="Proteomes" id="UP000314294"/>
    </source>
</evidence>
<evidence type="ECO:0000256" key="1">
    <source>
        <dbReference type="SAM" id="SignalP"/>
    </source>
</evidence>
<gene>
    <name evidence="2" type="ORF">EYF80_060743</name>
</gene>
<reference evidence="2 3" key="1">
    <citation type="submission" date="2019-03" db="EMBL/GenBank/DDBJ databases">
        <title>First draft genome of Liparis tanakae, snailfish: a comprehensive survey of snailfish specific genes.</title>
        <authorList>
            <person name="Kim W."/>
            <person name="Song I."/>
            <person name="Jeong J.-H."/>
            <person name="Kim D."/>
            <person name="Kim S."/>
            <person name="Ryu S."/>
            <person name="Song J.Y."/>
            <person name="Lee S.K."/>
        </authorList>
    </citation>
    <scope>NUCLEOTIDE SEQUENCE [LARGE SCALE GENOMIC DNA]</scope>
    <source>
        <tissue evidence="2">Muscle</tissue>
    </source>
</reference>
<feature type="signal peptide" evidence="1">
    <location>
        <begin position="1"/>
        <end position="21"/>
    </location>
</feature>